<keyword evidence="3" id="KW-1185">Reference proteome</keyword>
<gene>
    <name evidence="2" type="ORF">OFUS_LOCUS11439</name>
</gene>
<proteinExistence type="predicted"/>
<dbReference type="EMBL" id="CAIIXF020000006">
    <property type="protein sequence ID" value="CAH1785370.1"/>
    <property type="molecule type" value="Genomic_DNA"/>
</dbReference>
<reference evidence="2" key="1">
    <citation type="submission" date="2022-03" db="EMBL/GenBank/DDBJ databases">
        <authorList>
            <person name="Martin C."/>
        </authorList>
    </citation>
    <scope>NUCLEOTIDE SEQUENCE</scope>
</reference>
<evidence type="ECO:0000256" key="1">
    <source>
        <dbReference type="SAM" id="MobiDB-lite"/>
    </source>
</evidence>
<comment type="caution">
    <text evidence="2">The sequence shown here is derived from an EMBL/GenBank/DDBJ whole genome shotgun (WGS) entry which is preliminary data.</text>
</comment>
<evidence type="ECO:0000313" key="2">
    <source>
        <dbReference type="EMBL" id="CAH1785370.1"/>
    </source>
</evidence>
<evidence type="ECO:0000313" key="3">
    <source>
        <dbReference type="Proteomes" id="UP000749559"/>
    </source>
</evidence>
<feature type="region of interest" description="Disordered" evidence="1">
    <location>
        <begin position="131"/>
        <end position="161"/>
    </location>
</feature>
<dbReference type="AlphaFoldDB" id="A0A8J1UDQ6"/>
<feature type="compositionally biased region" description="Acidic residues" evidence="1">
    <location>
        <begin position="42"/>
        <end position="67"/>
    </location>
</feature>
<name>A0A8J1UDQ6_OWEFU</name>
<feature type="compositionally biased region" description="Basic residues" evidence="1">
    <location>
        <begin position="21"/>
        <end position="31"/>
    </location>
</feature>
<feature type="region of interest" description="Disordered" evidence="1">
    <location>
        <begin position="14"/>
        <end position="67"/>
    </location>
</feature>
<sequence length="161" mass="18979">MLIRKYLMGILKKGEMESSRSKSKKTSKSKSKPPPETLFEYNADDDDTDIEKDGEKESDDYLTEDETIDQRIQQGREDIEQRQSDFDQWKVEFGEKKDTLVNRYTSMRRRSSIHVKFLEQELLKDVVTNYQQSKNSKSKKTTLVNKTKQNTSRKNIRPTKS</sequence>
<organism evidence="2 3">
    <name type="scientific">Owenia fusiformis</name>
    <name type="common">Polychaete worm</name>
    <dbReference type="NCBI Taxonomy" id="6347"/>
    <lineage>
        <taxon>Eukaryota</taxon>
        <taxon>Metazoa</taxon>
        <taxon>Spiralia</taxon>
        <taxon>Lophotrochozoa</taxon>
        <taxon>Annelida</taxon>
        <taxon>Polychaeta</taxon>
        <taxon>Sedentaria</taxon>
        <taxon>Canalipalpata</taxon>
        <taxon>Sabellida</taxon>
        <taxon>Oweniida</taxon>
        <taxon>Oweniidae</taxon>
        <taxon>Owenia</taxon>
    </lineage>
</organism>
<dbReference type="Proteomes" id="UP000749559">
    <property type="component" value="Unassembled WGS sequence"/>
</dbReference>
<accession>A0A8J1UDQ6</accession>
<protein>
    <submittedName>
        <fullName evidence="2">Uncharacterized protein</fullName>
    </submittedName>
</protein>